<proteinExistence type="predicted"/>
<gene>
    <name evidence="2" type="ORF">BMF97_11450</name>
</gene>
<dbReference type="OrthoDB" id="1265378at2"/>
<sequence length="237" mass="27033">MKKLLFFTLLGSLFFAQQKTPDVYENYPKGQNDYNGGNVQFYKELHELIVDKKIQPCENKEELYLAKFIVYPDATIKLVEEKIEEDKCAYNLIKELAIYLKGWKPAEVEGKKVSAVTKILIFPDALFDKYSNGYDVLNYMSPPNYKGGINKFRVDFMSNVSSRISSISGGGKVLVAFDVNEKGEIENIRLDEKSGNTSFDDMIINSIRMIRGKWSPGMVHGVPVKNKFQFPVNLNIN</sequence>
<evidence type="ECO:0000313" key="3">
    <source>
        <dbReference type="Proteomes" id="UP000188947"/>
    </source>
</evidence>
<comment type="caution">
    <text evidence="2">The sequence shown here is derived from an EMBL/GenBank/DDBJ whole genome shotgun (WGS) entry which is preliminary data.</text>
</comment>
<dbReference type="eggNOG" id="ENOG5033X9H">
    <property type="taxonomic scope" value="Bacteria"/>
</dbReference>
<dbReference type="Gene3D" id="3.30.1150.10">
    <property type="match status" value="1"/>
</dbReference>
<keyword evidence="3" id="KW-1185">Reference proteome</keyword>
<dbReference type="SUPFAM" id="SSF74653">
    <property type="entry name" value="TolA/TonB C-terminal domain"/>
    <property type="match status" value="1"/>
</dbReference>
<feature type="domain" description="TonB C-terminal" evidence="1">
    <location>
        <begin position="171"/>
        <end position="233"/>
    </location>
</feature>
<dbReference type="InterPro" id="IPR037682">
    <property type="entry name" value="TonB_C"/>
</dbReference>
<dbReference type="GO" id="GO:0055085">
    <property type="term" value="P:transmembrane transport"/>
    <property type="evidence" value="ECO:0007669"/>
    <property type="project" value="InterPro"/>
</dbReference>
<dbReference type="AlphaFoldDB" id="A0A1T3EWG4"/>
<dbReference type="Proteomes" id="UP000188947">
    <property type="component" value="Unassembled WGS sequence"/>
</dbReference>
<accession>A0A1T3EWG4</accession>
<protein>
    <recommendedName>
        <fullName evidence="1">TonB C-terminal domain-containing protein</fullName>
    </recommendedName>
</protein>
<reference evidence="2 3" key="1">
    <citation type="submission" date="2016-11" db="EMBL/GenBank/DDBJ databases">
        <title>Genome sequence and comparative genomic analysis of clinical strain Elizabethkingia meningoseptica 61421 PRCM.</title>
        <authorList>
            <person name="Wang M."/>
            <person name="Hu S."/>
            <person name="Cao L."/>
            <person name="Jiang T."/>
            <person name="Zhou Y."/>
            <person name="Ming D."/>
        </authorList>
    </citation>
    <scope>NUCLEOTIDE SEQUENCE [LARGE SCALE GENOMIC DNA]</scope>
    <source>
        <strain evidence="2 3">61421 PRCM</strain>
    </source>
</reference>
<dbReference type="Pfam" id="PF03544">
    <property type="entry name" value="TonB_C"/>
    <property type="match status" value="1"/>
</dbReference>
<dbReference type="EMBL" id="MPOG01000013">
    <property type="protein sequence ID" value="OOH94654.1"/>
    <property type="molecule type" value="Genomic_DNA"/>
</dbReference>
<dbReference type="STRING" id="238.BBD35_04600"/>
<evidence type="ECO:0000313" key="2">
    <source>
        <dbReference type="EMBL" id="OOH94654.1"/>
    </source>
</evidence>
<organism evidence="2 3">
    <name type="scientific">Elizabethkingia meningoseptica</name>
    <name type="common">Chryseobacterium meningosepticum</name>
    <dbReference type="NCBI Taxonomy" id="238"/>
    <lineage>
        <taxon>Bacteria</taxon>
        <taxon>Pseudomonadati</taxon>
        <taxon>Bacteroidota</taxon>
        <taxon>Flavobacteriia</taxon>
        <taxon>Flavobacteriales</taxon>
        <taxon>Weeksellaceae</taxon>
        <taxon>Elizabethkingia</taxon>
    </lineage>
</organism>
<evidence type="ECO:0000259" key="1">
    <source>
        <dbReference type="Pfam" id="PF03544"/>
    </source>
</evidence>
<name>A0A1T3EWG4_ELIME</name>